<dbReference type="Pfam" id="PF00583">
    <property type="entry name" value="Acetyltransf_1"/>
    <property type="match status" value="1"/>
</dbReference>
<keyword evidence="5" id="KW-1185">Reference proteome</keyword>
<dbReference type="RefSeq" id="WP_163287582.1">
    <property type="nucleotide sequence ID" value="NZ_JAAGWY010000001.1"/>
</dbReference>
<reference evidence="4 5" key="1">
    <citation type="journal article" date="2014" name="J. Microbiol.">
        <title>Diaminobutyricibacter tongyongensis gen. nov., sp. nov. and Homoserinibacter gongjuensis gen. nov., sp. nov. belong to the family Microbacteriaceae.</title>
        <authorList>
            <person name="Kim S.J."/>
            <person name="Ahn J.H."/>
            <person name="Weon H.Y."/>
            <person name="Hamada M."/>
            <person name="Suzuki K."/>
            <person name="Kwon S.W."/>
        </authorList>
    </citation>
    <scope>NUCLEOTIDE SEQUENCE [LARGE SCALE GENOMIC DNA]</scope>
    <source>
        <strain evidence="4 5">NBRC 108724</strain>
    </source>
</reference>
<dbReference type="InterPro" id="IPR050680">
    <property type="entry name" value="YpeA/RimI_acetyltransf"/>
</dbReference>
<dbReference type="PANTHER" id="PTHR43420:SF47">
    <property type="entry name" value="N-ACETYLTRANSFERASE DOMAIN-CONTAINING PROTEIN"/>
    <property type="match status" value="1"/>
</dbReference>
<feature type="domain" description="N-acetyltransferase" evidence="3">
    <location>
        <begin position="188"/>
        <end position="340"/>
    </location>
</feature>
<dbReference type="PANTHER" id="PTHR43420">
    <property type="entry name" value="ACETYLTRANSFERASE"/>
    <property type="match status" value="1"/>
</dbReference>
<evidence type="ECO:0000256" key="2">
    <source>
        <dbReference type="ARBA" id="ARBA00023315"/>
    </source>
</evidence>
<feature type="domain" description="N-acetyltransferase" evidence="3">
    <location>
        <begin position="22"/>
        <end position="186"/>
    </location>
</feature>
<dbReference type="InterPro" id="IPR000182">
    <property type="entry name" value="GNAT_dom"/>
</dbReference>
<gene>
    <name evidence="4" type="ORF">G3T36_01110</name>
</gene>
<evidence type="ECO:0000256" key="1">
    <source>
        <dbReference type="ARBA" id="ARBA00022679"/>
    </source>
</evidence>
<dbReference type="GO" id="GO:0016747">
    <property type="term" value="F:acyltransferase activity, transferring groups other than amino-acyl groups"/>
    <property type="evidence" value="ECO:0007669"/>
    <property type="project" value="InterPro"/>
</dbReference>
<keyword evidence="2" id="KW-0012">Acyltransferase</keyword>
<dbReference type="PROSITE" id="PS51186">
    <property type="entry name" value="GNAT"/>
    <property type="match status" value="2"/>
</dbReference>
<dbReference type="AlphaFoldDB" id="A0A6L9XSS2"/>
<dbReference type="SUPFAM" id="SSF55729">
    <property type="entry name" value="Acyl-CoA N-acyltransferases (Nat)"/>
    <property type="match status" value="2"/>
</dbReference>
<dbReference type="EMBL" id="JAAGWY010000001">
    <property type="protein sequence ID" value="NEN04460.1"/>
    <property type="molecule type" value="Genomic_DNA"/>
</dbReference>
<keyword evidence="1 4" id="KW-0808">Transferase</keyword>
<name>A0A6L9XSS2_9MICO</name>
<sequence length="340" mass="37768">MKPVRDRMTVPPTYRPAHPLIATWRPATIDDVDSVWRLLQEVDAADHPNYLTTREEVEEEFGYSFVELSVDSILGFTAGGVPVAVGVVVMPPVQETIVRSFLNGGVHPEFRGRGIGRELLTWQRTRAEQQLGASDKDLPAWILTYADARAPQSEHLFLRAGFEPARYFASLERELGEPIELVDPADEVRIVPYTEALARQTLLARTDSFRDHWGSQPMSEEQWQAWLAGTFRPDISFLAVANTEAGEEVAGFVLCQVNEDDWASQGFTGAYIGMVGTTRAHRGRRIAPALLSRTLQACAAEGCQKVTLDVDAENPTGALGLYARMGFVQTNSETCLIRQY</sequence>
<dbReference type="InterPro" id="IPR016181">
    <property type="entry name" value="Acyl_CoA_acyltransferase"/>
</dbReference>
<evidence type="ECO:0000313" key="5">
    <source>
        <dbReference type="Proteomes" id="UP000474967"/>
    </source>
</evidence>
<accession>A0A6L9XSS2</accession>
<evidence type="ECO:0000313" key="4">
    <source>
        <dbReference type="EMBL" id="NEN04460.1"/>
    </source>
</evidence>
<proteinExistence type="predicted"/>
<organism evidence="4 5">
    <name type="scientific">Leifsonia tongyongensis</name>
    <dbReference type="NCBI Taxonomy" id="1268043"/>
    <lineage>
        <taxon>Bacteria</taxon>
        <taxon>Bacillati</taxon>
        <taxon>Actinomycetota</taxon>
        <taxon>Actinomycetes</taxon>
        <taxon>Micrococcales</taxon>
        <taxon>Microbacteriaceae</taxon>
        <taxon>Leifsonia</taxon>
    </lineage>
</organism>
<evidence type="ECO:0000259" key="3">
    <source>
        <dbReference type="PROSITE" id="PS51186"/>
    </source>
</evidence>
<dbReference type="Pfam" id="PF13508">
    <property type="entry name" value="Acetyltransf_7"/>
    <property type="match status" value="1"/>
</dbReference>
<comment type="caution">
    <text evidence="4">The sequence shown here is derived from an EMBL/GenBank/DDBJ whole genome shotgun (WGS) entry which is preliminary data.</text>
</comment>
<dbReference type="Proteomes" id="UP000474967">
    <property type="component" value="Unassembled WGS sequence"/>
</dbReference>
<dbReference type="CDD" id="cd04301">
    <property type="entry name" value="NAT_SF"/>
    <property type="match status" value="2"/>
</dbReference>
<protein>
    <submittedName>
        <fullName evidence="4">GNAT family N-acetyltransferase</fullName>
    </submittedName>
</protein>
<dbReference type="Gene3D" id="3.40.630.30">
    <property type="match status" value="1"/>
</dbReference>